<dbReference type="EMBL" id="JBHTKH010000001">
    <property type="protein sequence ID" value="MFD1053439.1"/>
    <property type="molecule type" value="Genomic_DNA"/>
</dbReference>
<evidence type="ECO:0000313" key="2">
    <source>
        <dbReference type="Proteomes" id="UP001597046"/>
    </source>
</evidence>
<accession>A0ABW3MVK1</accession>
<proteinExistence type="predicted"/>
<organism evidence="1 2">
    <name type="scientific">Terrabacter terrigena</name>
    <dbReference type="NCBI Taxonomy" id="574718"/>
    <lineage>
        <taxon>Bacteria</taxon>
        <taxon>Bacillati</taxon>
        <taxon>Actinomycetota</taxon>
        <taxon>Actinomycetes</taxon>
        <taxon>Micrococcales</taxon>
        <taxon>Intrasporangiaceae</taxon>
        <taxon>Terrabacter</taxon>
    </lineage>
</organism>
<name>A0ABW3MVK1_9MICO</name>
<comment type="caution">
    <text evidence="1">The sequence shown here is derived from an EMBL/GenBank/DDBJ whole genome shotgun (WGS) entry which is preliminary data.</text>
</comment>
<gene>
    <name evidence="1" type="ORF">ACFQ2V_03900</name>
</gene>
<dbReference type="RefSeq" id="WP_386050889.1">
    <property type="nucleotide sequence ID" value="NZ_JBHTKH010000001.1"/>
</dbReference>
<reference evidence="2" key="1">
    <citation type="journal article" date="2019" name="Int. J. Syst. Evol. Microbiol.">
        <title>The Global Catalogue of Microorganisms (GCM) 10K type strain sequencing project: providing services to taxonomists for standard genome sequencing and annotation.</title>
        <authorList>
            <consortium name="The Broad Institute Genomics Platform"/>
            <consortium name="The Broad Institute Genome Sequencing Center for Infectious Disease"/>
            <person name="Wu L."/>
            <person name="Ma J."/>
        </authorList>
    </citation>
    <scope>NUCLEOTIDE SEQUENCE [LARGE SCALE GENOMIC DNA]</scope>
    <source>
        <strain evidence="2">CCUG 57508</strain>
    </source>
</reference>
<keyword evidence="2" id="KW-1185">Reference proteome</keyword>
<dbReference type="Proteomes" id="UP001597046">
    <property type="component" value="Unassembled WGS sequence"/>
</dbReference>
<evidence type="ECO:0000313" key="1">
    <source>
        <dbReference type="EMBL" id="MFD1053439.1"/>
    </source>
</evidence>
<sequence length="61" mass="6424">MASLLGWDDAPIAAEVQAYGDRVLAERESQTQVEDLAADTARRAAAACGCVSSATGRFSHR</sequence>
<protein>
    <submittedName>
        <fullName evidence="1">Uncharacterized protein</fullName>
    </submittedName>
</protein>